<accession>A0A917U2B8</accession>
<feature type="region of interest" description="Disordered" evidence="1">
    <location>
        <begin position="211"/>
        <end position="243"/>
    </location>
</feature>
<dbReference type="AlphaFoldDB" id="A0A917U2B8"/>
<dbReference type="Proteomes" id="UP000642070">
    <property type="component" value="Unassembled WGS sequence"/>
</dbReference>
<keyword evidence="3" id="KW-1185">Reference proteome</keyword>
<proteinExistence type="predicted"/>
<protein>
    <submittedName>
        <fullName evidence="2">Uncharacterized protein</fullName>
    </submittedName>
</protein>
<sequence length="243" mass="26125">MTDRHAELDAALERVIAAARDHLAAVKAADGRADDDEVWRAYVELNNASNSYDELLLDAFGEVTPWDVEAIDPDEADRQFGVGIGGVDGTETEDPHPRVISVRQRRDYRVPSVAALLRLAEAARRANPGDGDSAAVETVGEAVLELMQAGDGSLGALDIPELESLDGVVVVAEVDSPLDPESYEDSDGAGPFSLNEGERVVDRLDEHAFVDLDEELDDEEGEGISAGLSEARNDTENESADRR</sequence>
<evidence type="ECO:0000256" key="1">
    <source>
        <dbReference type="SAM" id="MobiDB-lite"/>
    </source>
</evidence>
<dbReference type="EMBL" id="BMPI01000034">
    <property type="protein sequence ID" value="GGM51586.1"/>
    <property type="molecule type" value="Genomic_DNA"/>
</dbReference>
<name>A0A917U2B8_9ACTN</name>
<dbReference type="RefSeq" id="WP_190253479.1">
    <property type="nucleotide sequence ID" value="NZ_BMPI01000034.1"/>
</dbReference>
<reference evidence="2" key="2">
    <citation type="submission" date="2020-09" db="EMBL/GenBank/DDBJ databases">
        <authorList>
            <person name="Sun Q."/>
            <person name="Ohkuma M."/>
        </authorList>
    </citation>
    <scope>NUCLEOTIDE SEQUENCE</scope>
    <source>
        <strain evidence="2">JCM 19831</strain>
    </source>
</reference>
<feature type="region of interest" description="Disordered" evidence="1">
    <location>
        <begin position="178"/>
        <end position="198"/>
    </location>
</feature>
<reference evidence="2" key="1">
    <citation type="journal article" date="2014" name="Int. J. Syst. Evol. Microbiol.">
        <title>Complete genome sequence of Corynebacterium casei LMG S-19264T (=DSM 44701T), isolated from a smear-ripened cheese.</title>
        <authorList>
            <consortium name="US DOE Joint Genome Institute (JGI-PGF)"/>
            <person name="Walter F."/>
            <person name="Albersmeier A."/>
            <person name="Kalinowski J."/>
            <person name="Ruckert C."/>
        </authorList>
    </citation>
    <scope>NUCLEOTIDE SEQUENCE</scope>
    <source>
        <strain evidence="2">JCM 19831</strain>
    </source>
</reference>
<organism evidence="2 3">
    <name type="scientific">Dactylosporangium sucinum</name>
    <dbReference type="NCBI Taxonomy" id="1424081"/>
    <lineage>
        <taxon>Bacteria</taxon>
        <taxon>Bacillati</taxon>
        <taxon>Actinomycetota</taxon>
        <taxon>Actinomycetes</taxon>
        <taxon>Micromonosporales</taxon>
        <taxon>Micromonosporaceae</taxon>
        <taxon>Dactylosporangium</taxon>
    </lineage>
</organism>
<gene>
    <name evidence="2" type="ORF">GCM10007977_061640</name>
</gene>
<feature type="compositionally biased region" description="Acidic residues" evidence="1">
    <location>
        <begin position="178"/>
        <end position="187"/>
    </location>
</feature>
<comment type="caution">
    <text evidence="2">The sequence shown here is derived from an EMBL/GenBank/DDBJ whole genome shotgun (WGS) entry which is preliminary data.</text>
</comment>
<feature type="compositionally biased region" description="Acidic residues" evidence="1">
    <location>
        <begin position="211"/>
        <end position="222"/>
    </location>
</feature>
<evidence type="ECO:0000313" key="3">
    <source>
        <dbReference type="Proteomes" id="UP000642070"/>
    </source>
</evidence>
<evidence type="ECO:0000313" key="2">
    <source>
        <dbReference type="EMBL" id="GGM51586.1"/>
    </source>
</evidence>
<feature type="compositionally biased region" description="Basic and acidic residues" evidence="1">
    <location>
        <begin position="231"/>
        <end position="243"/>
    </location>
</feature>